<evidence type="ECO:0000256" key="3">
    <source>
        <dbReference type="ARBA" id="ARBA00023002"/>
    </source>
</evidence>
<evidence type="ECO:0000313" key="5">
    <source>
        <dbReference type="Proteomes" id="UP000016931"/>
    </source>
</evidence>
<dbReference type="OMA" id="NIYFRQP"/>
<dbReference type="eggNOG" id="KOG4169">
    <property type="taxonomic scope" value="Eukaryota"/>
</dbReference>
<dbReference type="Proteomes" id="UP000016931">
    <property type="component" value="Unassembled WGS sequence"/>
</dbReference>
<dbReference type="InterPro" id="IPR036291">
    <property type="entry name" value="NAD(P)-bd_dom_sf"/>
</dbReference>
<keyword evidence="5" id="KW-1185">Reference proteome</keyword>
<organism evidence="4 5">
    <name type="scientific">Sphaerulina musiva (strain SO2202)</name>
    <name type="common">Poplar stem canker fungus</name>
    <name type="synonym">Septoria musiva</name>
    <dbReference type="NCBI Taxonomy" id="692275"/>
    <lineage>
        <taxon>Eukaryota</taxon>
        <taxon>Fungi</taxon>
        <taxon>Dikarya</taxon>
        <taxon>Ascomycota</taxon>
        <taxon>Pezizomycotina</taxon>
        <taxon>Dothideomycetes</taxon>
        <taxon>Dothideomycetidae</taxon>
        <taxon>Mycosphaerellales</taxon>
        <taxon>Mycosphaerellaceae</taxon>
        <taxon>Sphaerulina</taxon>
    </lineage>
</organism>
<gene>
    <name evidence="4" type="ORF">SEPMUDRAFT_162004</name>
</gene>
<dbReference type="Pfam" id="PF00106">
    <property type="entry name" value="adh_short"/>
    <property type="match status" value="1"/>
</dbReference>
<proteinExistence type="inferred from homology"/>
<dbReference type="HOGENOM" id="CLU_010194_13_0_1"/>
<dbReference type="InterPro" id="IPR020904">
    <property type="entry name" value="Sc_DH/Rdtase_CS"/>
</dbReference>
<dbReference type="PROSITE" id="PS00061">
    <property type="entry name" value="ADH_SHORT"/>
    <property type="match status" value="1"/>
</dbReference>
<keyword evidence="2" id="KW-0521">NADP</keyword>
<dbReference type="STRING" id="692275.M3DEJ9"/>
<dbReference type="Gene3D" id="3.40.50.720">
    <property type="entry name" value="NAD(P)-binding Rossmann-like Domain"/>
    <property type="match status" value="1"/>
</dbReference>
<keyword evidence="3" id="KW-0560">Oxidoreductase</keyword>
<dbReference type="GeneID" id="27905110"/>
<dbReference type="PRINTS" id="PR00081">
    <property type="entry name" value="GDHRDH"/>
</dbReference>
<dbReference type="InterPro" id="IPR002347">
    <property type="entry name" value="SDR_fam"/>
</dbReference>
<dbReference type="OrthoDB" id="5371740at2759"/>
<dbReference type="EMBL" id="KB456261">
    <property type="protein sequence ID" value="EMF15934.1"/>
    <property type="molecule type" value="Genomic_DNA"/>
</dbReference>
<dbReference type="PANTHER" id="PTHR44229">
    <property type="entry name" value="15-HYDROXYPROSTAGLANDIN DEHYDROGENASE [NAD(+)]"/>
    <property type="match status" value="1"/>
</dbReference>
<reference evidence="4 5" key="1">
    <citation type="journal article" date="2012" name="PLoS Pathog.">
        <title>Diverse lifestyles and strategies of plant pathogenesis encoded in the genomes of eighteen Dothideomycetes fungi.</title>
        <authorList>
            <person name="Ohm R.A."/>
            <person name="Feau N."/>
            <person name="Henrissat B."/>
            <person name="Schoch C.L."/>
            <person name="Horwitz B.A."/>
            <person name="Barry K.W."/>
            <person name="Condon B.J."/>
            <person name="Copeland A.C."/>
            <person name="Dhillon B."/>
            <person name="Glaser F."/>
            <person name="Hesse C.N."/>
            <person name="Kosti I."/>
            <person name="LaButti K."/>
            <person name="Lindquist E.A."/>
            <person name="Lucas S."/>
            <person name="Salamov A.A."/>
            <person name="Bradshaw R.E."/>
            <person name="Ciuffetti L."/>
            <person name="Hamelin R.C."/>
            <person name="Kema G.H.J."/>
            <person name="Lawrence C."/>
            <person name="Scott J.A."/>
            <person name="Spatafora J.W."/>
            <person name="Turgeon B.G."/>
            <person name="de Wit P.J.G.M."/>
            <person name="Zhong S."/>
            <person name="Goodwin S.B."/>
            <person name="Grigoriev I.V."/>
        </authorList>
    </citation>
    <scope>NUCLEOTIDE SEQUENCE [LARGE SCALE GENOMIC DNA]</scope>
    <source>
        <strain evidence="4 5">SO2202</strain>
    </source>
</reference>
<accession>M3DEJ9</accession>
<dbReference type="GO" id="GO:0016616">
    <property type="term" value="F:oxidoreductase activity, acting on the CH-OH group of donors, NAD or NADP as acceptor"/>
    <property type="evidence" value="ECO:0007669"/>
    <property type="project" value="TreeGrafter"/>
</dbReference>
<evidence type="ECO:0000256" key="2">
    <source>
        <dbReference type="ARBA" id="ARBA00022857"/>
    </source>
</evidence>
<protein>
    <submittedName>
        <fullName evidence="4">NAD(P)-binding protein</fullName>
    </submittedName>
</protein>
<dbReference type="RefSeq" id="XP_016764055.1">
    <property type="nucleotide sequence ID" value="XM_016907973.1"/>
</dbReference>
<dbReference type="GO" id="GO:0005737">
    <property type="term" value="C:cytoplasm"/>
    <property type="evidence" value="ECO:0007669"/>
    <property type="project" value="TreeGrafter"/>
</dbReference>
<comment type="similarity">
    <text evidence="1">Belongs to the short-chain dehydrogenases/reductases (SDR) family.</text>
</comment>
<name>M3DEJ9_SPHMS</name>
<dbReference type="SUPFAM" id="SSF51735">
    <property type="entry name" value="NAD(P)-binding Rossmann-fold domains"/>
    <property type="match status" value="1"/>
</dbReference>
<sequence>MSSSPVAIVTGGGSGIGFAIAEHLIQFYGYKVAIFDMDEHRIKESGIQLGDHCLAVHVDVTDYDQQAKAFLKTWEWGGCRLDSVYLNAGIGDTDSLYKDFAIDEQTGLPRPLDLRTMDVNLNAVIQGIHLARHFFSEKNTARGGQIVVTASMFGLYPTHAVPLYSTSKHAVVGLVRSLAPVYAKDSISINALCPALVDTHIIREDIMRQWDPKQLTPLSTILKGIDTILGDKQLTGKTLELSLGDVNVTSQPAFTHPNQKFLCDQDVLWELVAEPLLPRKPGENI</sequence>
<dbReference type="AlphaFoldDB" id="M3DEJ9"/>
<dbReference type="PANTHER" id="PTHR44229:SF4">
    <property type="entry name" value="15-HYDROXYPROSTAGLANDIN DEHYDROGENASE [NAD(+)]"/>
    <property type="match status" value="1"/>
</dbReference>
<evidence type="ECO:0000256" key="1">
    <source>
        <dbReference type="ARBA" id="ARBA00006484"/>
    </source>
</evidence>
<evidence type="ECO:0000313" key="4">
    <source>
        <dbReference type="EMBL" id="EMF15934.1"/>
    </source>
</evidence>